<organism evidence="2 3">
    <name type="scientific">Punica granatum</name>
    <name type="common">Pomegranate</name>
    <dbReference type="NCBI Taxonomy" id="22663"/>
    <lineage>
        <taxon>Eukaryota</taxon>
        <taxon>Viridiplantae</taxon>
        <taxon>Streptophyta</taxon>
        <taxon>Embryophyta</taxon>
        <taxon>Tracheophyta</taxon>
        <taxon>Spermatophyta</taxon>
        <taxon>Magnoliopsida</taxon>
        <taxon>eudicotyledons</taxon>
        <taxon>Gunneridae</taxon>
        <taxon>Pentapetalae</taxon>
        <taxon>rosids</taxon>
        <taxon>malvids</taxon>
        <taxon>Myrtales</taxon>
        <taxon>Lythraceae</taxon>
        <taxon>Punica</taxon>
    </lineage>
</organism>
<evidence type="ECO:0000313" key="2">
    <source>
        <dbReference type="EMBL" id="PKI61219.1"/>
    </source>
</evidence>
<dbReference type="AlphaFoldDB" id="A0A2I0JY13"/>
<gene>
    <name evidence="2" type="ORF">CRG98_018367</name>
</gene>
<feature type="region of interest" description="Disordered" evidence="1">
    <location>
        <begin position="163"/>
        <end position="183"/>
    </location>
</feature>
<evidence type="ECO:0000313" key="3">
    <source>
        <dbReference type="Proteomes" id="UP000233551"/>
    </source>
</evidence>
<dbReference type="EMBL" id="PGOL01001064">
    <property type="protein sequence ID" value="PKI61219.1"/>
    <property type="molecule type" value="Genomic_DNA"/>
</dbReference>
<feature type="compositionally biased region" description="Acidic residues" evidence="1">
    <location>
        <begin position="239"/>
        <end position="249"/>
    </location>
</feature>
<protein>
    <submittedName>
        <fullName evidence="2">Uncharacterized protein</fullName>
    </submittedName>
</protein>
<feature type="region of interest" description="Disordered" evidence="1">
    <location>
        <begin position="223"/>
        <end position="249"/>
    </location>
</feature>
<proteinExistence type="predicted"/>
<feature type="compositionally biased region" description="Polar residues" evidence="1">
    <location>
        <begin position="163"/>
        <end position="180"/>
    </location>
</feature>
<name>A0A2I0JY13_PUNGR</name>
<dbReference type="Proteomes" id="UP000233551">
    <property type="component" value="Unassembled WGS sequence"/>
</dbReference>
<sequence length="249" mass="27299">MTPANCATAPTVSSAFGRQPRNHLDGNVGLRRLSTLGTTSLAKPRPNDKKSTPLLFCAFRDSLAFFFPPASSAFSFQANILTFPFGPSCGSAPTLKSCVGLVLTLKFLPQAFLLSKHFTFLQALSLLIVKTRILLIQKPSCNWIISCSWTSICLQHQTQIGPPAQASDQAGPNVTANLQDPDNWPEPVLPTQSHAREWWDDDLTIDDINWALNKINDKQKKMVNKRVMGSDYSSSSNSDESEDDPTTSA</sequence>
<accession>A0A2I0JY13</accession>
<reference evidence="2 3" key="1">
    <citation type="submission" date="2017-11" db="EMBL/GenBank/DDBJ databases">
        <title>De-novo sequencing of pomegranate (Punica granatum L.) genome.</title>
        <authorList>
            <person name="Akparov Z."/>
            <person name="Amiraslanov A."/>
            <person name="Hajiyeva S."/>
            <person name="Abbasov M."/>
            <person name="Kaur K."/>
            <person name="Hamwieh A."/>
            <person name="Solovyev V."/>
            <person name="Salamov A."/>
            <person name="Braich B."/>
            <person name="Kosarev P."/>
            <person name="Mahmoud A."/>
            <person name="Hajiyev E."/>
            <person name="Babayeva S."/>
            <person name="Izzatullayeva V."/>
            <person name="Mammadov A."/>
            <person name="Mammadov A."/>
            <person name="Sharifova S."/>
            <person name="Ojaghi J."/>
            <person name="Eynullazada K."/>
            <person name="Bayramov B."/>
            <person name="Abdulazimova A."/>
            <person name="Shahmuradov I."/>
        </authorList>
    </citation>
    <scope>NUCLEOTIDE SEQUENCE [LARGE SCALE GENOMIC DNA]</scope>
    <source>
        <strain evidence="3">cv. AG2017</strain>
        <tissue evidence="2">Leaf</tissue>
    </source>
</reference>
<keyword evidence="3" id="KW-1185">Reference proteome</keyword>
<comment type="caution">
    <text evidence="2">The sequence shown here is derived from an EMBL/GenBank/DDBJ whole genome shotgun (WGS) entry which is preliminary data.</text>
</comment>
<evidence type="ECO:0000256" key="1">
    <source>
        <dbReference type="SAM" id="MobiDB-lite"/>
    </source>
</evidence>